<gene>
    <name evidence="9" type="ORF">MHPYR_200074</name>
</gene>
<feature type="transmembrane region" description="Helical" evidence="7">
    <location>
        <begin position="14"/>
        <end position="38"/>
    </location>
</feature>
<proteinExistence type="inferred from homology"/>
<accession>A0A1Y5PCZ0</accession>
<evidence type="ECO:0000256" key="1">
    <source>
        <dbReference type="ARBA" id="ARBA00004651"/>
    </source>
</evidence>
<dbReference type="PANTHER" id="PTHR30353">
    <property type="entry name" value="INNER MEMBRANE PROTEIN DEDA-RELATED"/>
    <property type="match status" value="1"/>
</dbReference>
<dbReference type="GO" id="GO:0005886">
    <property type="term" value="C:plasma membrane"/>
    <property type="evidence" value="ECO:0007669"/>
    <property type="project" value="UniProtKB-SubCell"/>
</dbReference>
<evidence type="ECO:0000256" key="3">
    <source>
        <dbReference type="ARBA" id="ARBA00022475"/>
    </source>
</evidence>
<dbReference type="InterPro" id="IPR032816">
    <property type="entry name" value="VTT_dom"/>
</dbReference>
<feature type="domain" description="VTT" evidence="8">
    <location>
        <begin position="38"/>
        <end position="158"/>
    </location>
</feature>
<dbReference type="AlphaFoldDB" id="A0A1Y5PCZ0"/>
<comment type="subcellular location">
    <subcellularLocation>
        <location evidence="1 7">Cell membrane</location>
        <topology evidence="1 7">Multi-pass membrane protein</topology>
    </subcellularLocation>
</comment>
<keyword evidence="3 7" id="KW-1003">Cell membrane</keyword>
<feature type="transmembrane region" description="Helical" evidence="7">
    <location>
        <begin position="58"/>
        <end position="82"/>
    </location>
</feature>
<dbReference type="PANTHER" id="PTHR30353:SF15">
    <property type="entry name" value="INNER MEMBRANE PROTEIN YABI"/>
    <property type="match status" value="1"/>
</dbReference>
<sequence length="204" mass="21558">MFPLDHLPQLPNGALLYLILAAIVIGSSIPVVALVIAAEPFLMAVVILAGDGHPSISALLAVTVGGAVLGDVLGYALGWVLGPKLSESRFVRRSRKHVHGAQRHVRRRGVLGALVMQRWVPPTRGLVPALLGTVRHPFGQFVIRSTAAATLWAVVIVIGTHVAGPALVLAIPTVLMIPVVIRVVQGLVSRLRDRRRQPAGCAPG</sequence>
<dbReference type="EMBL" id="FLQS01000013">
    <property type="protein sequence ID" value="SBS75179.1"/>
    <property type="molecule type" value="Genomic_DNA"/>
</dbReference>
<protein>
    <submittedName>
        <fullName evidence="9">Putative SNARE associated Golgi protein</fullName>
    </submittedName>
</protein>
<feature type="transmembrane region" description="Helical" evidence="7">
    <location>
        <begin position="141"/>
        <end position="160"/>
    </location>
</feature>
<evidence type="ECO:0000256" key="7">
    <source>
        <dbReference type="RuleBase" id="RU367016"/>
    </source>
</evidence>
<evidence type="ECO:0000259" key="8">
    <source>
        <dbReference type="Pfam" id="PF09335"/>
    </source>
</evidence>
<comment type="similarity">
    <text evidence="2 7">Belongs to the DedA family.</text>
</comment>
<evidence type="ECO:0000256" key="4">
    <source>
        <dbReference type="ARBA" id="ARBA00022692"/>
    </source>
</evidence>
<organism evidence="9">
    <name type="scientific">uncultured Mycobacterium sp</name>
    <dbReference type="NCBI Taxonomy" id="171292"/>
    <lineage>
        <taxon>Bacteria</taxon>
        <taxon>Bacillati</taxon>
        <taxon>Actinomycetota</taxon>
        <taxon>Actinomycetes</taxon>
        <taxon>Mycobacteriales</taxon>
        <taxon>Mycobacteriaceae</taxon>
        <taxon>Mycobacterium</taxon>
        <taxon>environmental samples</taxon>
    </lineage>
</organism>
<dbReference type="Pfam" id="PF09335">
    <property type="entry name" value="VTT_dom"/>
    <property type="match status" value="1"/>
</dbReference>
<name>A0A1Y5PCZ0_9MYCO</name>
<feature type="transmembrane region" description="Helical" evidence="7">
    <location>
        <begin position="166"/>
        <end position="188"/>
    </location>
</feature>
<evidence type="ECO:0000256" key="2">
    <source>
        <dbReference type="ARBA" id="ARBA00010792"/>
    </source>
</evidence>
<keyword evidence="5 7" id="KW-1133">Transmembrane helix</keyword>
<keyword evidence="4 7" id="KW-0812">Transmembrane</keyword>
<evidence type="ECO:0000256" key="5">
    <source>
        <dbReference type="ARBA" id="ARBA00022989"/>
    </source>
</evidence>
<evidence type="ECO:0000256" key="6">
    <source>
        <dbReference type="ARBA" id="ARBA00023136"/>
    </source>
</evidence>
<keyword evidence="6 7" id="KW-0472">Membrane</keyword>
<evidence type="ECO:0000313" key="9">
    <source>
        <dbReference type="EMBL" id="SBS75179.1"/>
    </source>
</evidence>
<reference evidence="9" key="1">
    <citation type="submission" date="2016-03" db="EMBL/GenBank/DDBJ databases">
        <authorList>
            <person name="Ploux O."/>
        </authorList>
    </citation>
    <scope>NUCLEOTIDE SEQUENCE</scope>
    <source>
        <strain evidence="9">UC10</strain>
    </source>
</reference>
<dbReference type="InterPro" id="IPR032818">
    <property type="entry name" value="DedA-like"/>
</dbReference>